<feature type="domain" description="Reverse transcriptase" evidence="2">
    <location>
        <begin position="1"/>
        <end position="281"/>
    </location>
</feature>
<dbReference type="InterPro" id="IPR000477">
    <property type="entry name" value="RT_dom"/>
</dbReference>
<evidence type="ECO:0000259" key="2">
    <source>
        <dbReference type="PROSITE" id="PS50878"/>
    </source>
</evidence>
<keyword evidence="3" id="KW-0695">RNA-directed DNA polymerase</keyword>
<keyword evidence="3" id="KW-0808">Transferase</keyword>
<keyword evidence="4" id="KW-1185">Reference proteome</keyword>
<dbReference type="SUPFAM" id="SSF56672">
    <property type="entry name" value="DNA/RNA polymerases"/>
    <property type="match status" value="1"/>
</dbReference>
<dbReference type="AlphaFoldDB" id="A0A6I6L5G4"/>
<dbReference type="InterPro" id="IPR051083">
    <property type="entry name" value="GrpII_Intron_Splice-Mob/Def"/>
</dbReference>
<protein>
    <submittedName>
        <fullName evidence="3">RNA-directed DNA polymerase</fullName>
    </submittedName>
</protein>
<gene>
    <name evidence="3" type="ORF">EUU25_00265</name>
</gene>
<dbReference type="GO" id="GO:0003964">
    <property type="term" value="F:RNA-directed DNA polymerase activity"/>
    <property type="evidence" value="ECO:0007669"/>
    <property type="project" value="UniProtKB-KW"/>
</dbReference>
<evidence type="ECO:0000313" key="3">
    <source>
        <dbReference type="EMBL" id="QGY79186.1"/>
    </source>
</evidence>
<proteinExistence type="inferred from homology"/>
<comment type="similarity">
    <text evidence="1">Belongs to the bacterial reverse transcriptase family.</text>
</comment>
<dbReference type="PROSITE" id="PS50878">
    <property type="entry name" value="RT_POL"/>
    <property type="match status" value="1"/>
</dbReference>
<dbReference type="CDD" id="cd01646">
    <property type="entry name" value="RT_Bac_retron_I"/>
    <property type="match status" value="1"/>
</dbReference>
<dbReference type="Proteomes" id="UP000428803">
    <property type="component" value="Chromosome"/>
</dbReference>
<evidence type="ECO:0000313" key="4">
    <source>
        <dbReference type="Proteomes" id="UP000428803"/>
    </source>
</evidence>
<dbReference type="RefSeq" id="WP_158897486.1">
    <property type="nucleotide sequence ID" value="NZ_CP035733.1"/>
</dbReference>
<dbReference type="Pfam" id="PF00078">
    <property type="entry name" value="RVT_1"/>
    <property type="match status" value="1"/>
</dbReference>
<dbReference type="EMBL" id="CP035733">
    <property type="protein sequence ID" value="QGY79186.1"/>
    <property type="molecule type" value="Genomic_DNA"/>
</dbReference>
<dbReference type="PANTHER" id="PTHR34047">
    <property type="entry name" value="NUCLEAR INTRON MATURASE 1, MITOCHONDRIAL-RELATED"/>
    <property type="match status" value="1"/>
</dbReference>
<reference evidence="4" key="1">
    <citation type="submission" date="2019-01" db="EMBL/GenBank/DDBJ databases">
        <title>Sphingorhabdus lacus sp.nov., isolated from an oligotrophic freshwater lake.</title>
        <authorList>
            <person name="Park M."/>
        </authorList>
    </citation>
    <scope>NUCLEOTIDE SEQUENCE [LARGE SCALE GENOMIC DNA]</scope>
    <source>
        <strain evidence="4">IMCC1753</strain>
    </source>
</reference>
<organism evidence="3 4">
    <name type="scientific">Sphingorhabdus lacus</name>
    <dbReference type="NCBI Taxonomy" id="392610"/>
    <lineage>
        <taxon>Bacteria</taxon>
        <taxon>Pseudomonadati</taxon>
        <taxon>Pseudomonadota</taxon>
        <taxon>Alphaproteobacteria</taxon>
        <taxon>Sphingomonadales</taxon>
        <taxon>Sphingomonadaceae</taxon>
        <taxon>Sphingorhabdus</taxon>
    </lineage>
</organism>
<dbReference type="KEGG" id="slaa:EUU25_00265"/>
<sequence length="529" mass="60488">MPEIHKKNIKRAAQNVISFGDTDVFPYSFENVLIRRNTDGFVELIERLSNSFDEYIKSNPPQFENILSPVGYNGYRWITQIDPYWNAFMLSGLLRHAVELENARTPTTERSVHSYRLSADQTTDDLFEKEWNWRSFMQESYARASQHAYVVTTDISEFYRRIYHHRVENSLERVCKTNIPDKIIELLSAFSLGTSYGLPIGGPASRIMAEIVINQVDHLLNARGINFCRFVDDFHIFANSEEDAYRCLQQLTELLIINQGLNLQKSKTRVMTGAEFIGTFPSHLVPGATAQSDRERLFTIDLNYDPYSPTAETDYETLKQSLSGIDFLSLLDEELHKSQVHTPTVSKLIRALRAVDGTVREQAIKTLVGNVPLLYPVFSQLLIMLNSMRDDLTENETKIVCDAILKMVSDKSYLMALDVHRAYAVRLLYRLPDYRVDSVFTDWLANGCSALKRDVIIGFAARGGWDHLSDFKNRTAGQTAWVKRAMIAASYGLGDEGKHWRNDNILNDFDRFVRDTSSNFDASSYGDLI</sequence>
<dbReference type="PANTHER" id="PTHR34047:SF8">
    <property type="entry name" value="PROTEIN YKFC"/>
    <property type="match status" value="1"/>
</dbReference>
<evidence type="ECO:0000256" key="1">
    <source>
        <dbReference type="ARBA" id="ARBA00034120"/>
    </source>
</evidence>
<keyword evidence="3" id="KW-0548">Nucleotidyltransferase</keyword>
<dbReference type="OrthoDB" id="9780724at2"/>
<name>A0A6I6L5G4_9SPHN</name>
<dbReference type="InterPro" id="IPR043502">
    <property type="entry name" value="DNA/RNA_pol_sf"/>
</dbReference>
<accession>A0A6I6L5G4</accession>